<proteinExistence type="predicted"/>
<accession>A0A0L8GQA1</accession>
<keyword evidence="1" id="KW-0812">Transmembrane</keyword>
<protein>
    <submittedName>
        <fullName evidence="2">Uncharacterized protein</fullName>
    </submittedName>
</protein>
<evidence type="ECO:0000256" key="1">
    <source>
        <dbReference type="SAM" id="Phobius"/>
    </source>
</evidence>
<evidence type="ECO:0000313" key="2">
    <source>
        <dbReference type="EMBL" id="KOF79123.1"/>
    </source>
</evidence>
<organism evidence="2">
    <name type="scientific">Octopus bimaculoides</name>
    <name type="common">California two-spotted octopus</name>
    <dbReference type="NCBI Taxonomy" id="37653"/>
    <lineage>
        <taxon>Eukaryota</taxon>
        <taxon>Metazoa</taxon>
        <taxon>Spiralia</taxon>
        <taxon>Lophotrochozoa</taxon>
        <taxon>Mollusca</taxon>
        <taxon>Cephalopoda</taxon>
        <taxon>Coleoidea</taxon>
        <taxon>Octopodiformes</taxon>
        <taxon>Octopoda</taxon>
        <taxon>Incirrata</taxon>
        <taxon>Octopodidae</taxon>
        <taxon>Octopus</taxon>
    </lineage>
</organism>
<sequence length="97" mass="11545">MFKLRSLTRNWLIKRIQANNLLYVLLLVIFILFLIQATHEKFKPWQRRGPQHVMHSKTQNRTEADCKRKIGLVALEWCSIRQRDAGQQTADKRENGE</sequence>
<keyword evidence="1" id="KW-0472">Membrane</keyword>
<dbReference type="EMBL" id="KQ420828">
    <property type="protein sequence ID" value="KOF79123.1"/>
    <property type="molecule type" value="Genomic_DNA"/>
</dbReference>
<keyword evidence="1" id="KW-1133">Transmembrane helix</keyword>
<name>A0A0L8GQA1_OCTBM</name>
<feature type="transmembrane region" description="Helical" evidence="1">
    <location>
        <begin position="21"/>
        <end position="39"/>
    </location>
</feature>
<gene>
    <name evidence="2" type="ORF">OCBIM_22029808mg</name>
</gene>
<reference evidence="2" key="1">
    <citation type="submission" date="2015-07" db="EMBL/GenBank/DDBJ databases">
        <title>MeaNS - Measles Nucleotide Surveillance Program.</title>
        <authorList>
            <person name="Tran T."/>
            <person name="Druce J."/>
        </authorList>
    </citation>
    <scope>NUCLEOTIDE SEQUENCE</scope>
    <source>
        <strain evidence="2">UCB-OBI-ISO-001</strain>
        <tissue evidence="2">Gonad</tissue>
    </source>
</reference>
<dbReference type="AlphaFoldDB" id="A0A0L8GQA1"/>